<reference evidence="3" key="1">
    <citation type="journal article" date="2019" name="Int. J. Syst. Evol. Microbiol.">
        <title>The Global Catalogue of Microorganisms (GCM) 10K type strain sequencing project: providing services to taxonomists for standard genome sequencing and annotation.</title>
        <authorList>
            <consortium name="The Broad Institute Genomics Platform"/>
            <consortium name="The Broad Institute Genome Sequencing Center for Infectious Disease"/>
            <person name="Wu L."/>
            <person name="Ma J."/>
        </authorList>
    </citation>
    <scope>NUCLEOTIDE SEQUENCE [LARGE SCALE GENOMIC DNA]</scope>
    <source>
        <strain evidence="3">JCM 19134</strain>
    </source>
</reference>
<proteinExistence type="predicted"/>
<feature type="signal peptide" evidence="1">
    <location>
        <begin position="1"/>
        <end position="30"/>
    </location>
</feature>
<dbReference type="RefSeq" id="WP_345416305.1">
    <property type="nucleotide sequence ID" value="NZ_AP031496.1"/>
</dbReference>
<keyword evidence="1" id="KW-0732">Signal</keyword>
<gene>
    <name evidence="2" type="ORF">GCM10025791_04210</name>
</gene>
<organism evidence="2 3">
    <name type="scientific">Halioxenophilus aromaticivorans</name>
    <dbReference type="NCBI Taxonomy" id="1306992"/>
    <lineage>
        <taxon>Bacteria</taxon>
        <taxon>Pseudomonadati</taxon>
        <taxon>Pseudomonadota</taxon>
        <taxon>Gammaproteobacteria</taxon>
        <taxon>Alteromonadales</taxon>
        <taxon>Alteromonadaceae</taxon>
        <taxon>Halioxenophilus</taxon>
    </lineage>
</organism>
<evidence type="ECO:0000313" key="3">
    <source>
        <dbReference type="Proteomes" id="UP001409585"/>
    </source>
</evidence>
<name>A0AAV3TXA5_9ALTE</name>
<accession>A0AAV3TXA5</accession>
<protein>
    <submittedName>
        <fullName evidence="2">Uncharacterized protein</fullName>
    </submittedName>
</protein>
<dbReference type="EMBL" id="BAABLX010000003">
    <property type="protein sequence ID" value="GAA4931222.1"/>
    <property type="molecule type" value="Genomic_DNA"/>
</dbReference>
<feature type="chain" id="PRO_5043685635" evidence="1">
    <location>
        <begin position="31"/>
        <end position="81"/>
    </location>
</feature>
<comment type="caution">
    <text evidence="2">The sequence shown here is derived from an EMBL/GenBank/DDBJ whole genome shotgun (WGS) entry which is preliminary data.</text>
</comment>
<dbReference type="Proteomes" id="UP001409585">
    <property type="component" value="Unassembled WGS sequence"/>
</dbReference>
<evidence type="ECO:0000256" key="1">
    <source>
        <dbReference type="SAM" id="SignalP"/>
    </source>
</evidence>
<sequence length="81" mass="9131">MPFNHSHYSKSIWLASFLFVGTIAFSMAHAQNPFRSANNEYLQANNCVATGEVESASVLVNGRLRSVEWRYYQCDSGLARL</sequence>
<evidence type="ECO:0000313" key="2">
    <source>
        <dbReference type="EMBL" id="GAA4931222.1"/>
    </source>
</evidence>
<dbReference type="AlphaFoldDB" id="A0AAV3TXA5"/>
<keyword evidence="3" id="KW-1185">Reference proteome</keyword>